<feature type="transmembrane region" description="Helical" evidence="19">
    <location>
        <begin position="289"/>
        <end position="308"/>
    </location>
</feature>
<feature type="transmembrane region" description="Helical" evidence="19">
    <location>
        <begin position="114"/>
        <end position="134"/>
    </location>
</feature>
<keyword evidence="6 19" id="KW-0679">Respiratory chain</keyword>
<evidence type="ECO:0000256" key="2">
    <source>
        <dbReference type="ARBA" id="ARBA00004448"/>
    </source>
</evidence>
<evidence type="ECO:0000256" key="16">
    <source>
        <dbReference type="ARBA" id="ARBA00061233"/>
    </source>
</evidence>
<dbReference type="InterPro" id="IPR027387">
    <property type="entry name" value="Cytb/b6-like_sf"/>
</dbReference>
<evidence type="ECO:0000256" key="6">
    <source>
        <dbReference type="ARBA" id="ARBA00022660"/>
    </source>
</evidence>
<dbReference type="AlphaFoldDB" id="A0A343QVE4"/>
<evidence type="ECO:0000256" key="13">
    <source>
        <dbReference type="ARBA" id="ARBA00023075"/>
    </source>
</evidence>
<protein>
    <recommendedName>
        <fullName evidence="3 19">Cytochrome b</fullName>
    </recommendedName>
</protein>
<evidence type="ECO:0000313" key="22">
    <source>
        <dbReference type="EMBL" id="ATU87185.1"/>
    </source>
</evidence>
<dbReference type="EMBL" id="MF770423">
    <property type="protein sequence ID" value="ATU87198.1"/>
    <property type="molecule type" value="Genomic_DNA"/>
</dbReference>
<evidence type="ECO:0000259" key="21">
    <source>
        <dbReference type="PROSITE" id="PS51003"/>
    </source>
</evidence>
<feature type="transmembrane region" description="Helical" evidence="19">
    <location>
        <begin position="347"/>
        <end position="373"/>
    </location>
</feature>
<keyword evidence="14 19" id="KW-0496">Mitochondrion</keyword>
<keyword evidence="13" id="KW-0830">Ubiquinone</keyword>
<keyword evidence="10 19" id="KW-0249">Electron transport</keyword>
<comment type="cofactor">
    <cofactor evidence="18">
        <name>heme</name>
        <dbReference type="ChEBI" id="CHEBI:30413"/>
    </cofactor>
    <text evidence="18">Binds 2 heme groups non-covalently.</text>
</comment>
<keyword evidence="8 18" id="KW-0479">Metal-binding</keyword>
<organism evidence="26">
    <name type="scientific">Lonchura melaena</name>
    <name type="common">Bismarck munia</name>
    <dbReference type="NCBI Taxonomy" id="2025572"/>
    <lineage>
        <taxon>Eukaryota</taxon>
        <taxon>Metazoa</taxon>
        <taxon>Chordata</taxon>
        <taxon>Craniata</taxon>
        <taxon>Vertebrata</taxon>
        <taxon>Euteleostomi</taxon>
        <taxon>Archelosauria</taxon>
        <taxon>Archosauria</taxon>
        <taxon>Dinosauria</taxon>
        <taxon>Saurischia</taxon>
        <taxon>Theropoda</taxon>
        <taxon>Coelurosauria</taxon>
        <taxon>Aves</taxon>
        <taxon>Neognathae</taxon>
        <taxon>Neoaves</taxon>
        <taxon>Telluraves</taxon>
        <taxon>Australaves</taxon>
        <taxon>Passeriformes</taxon>
        <taxon>Passeroidea</taxon>
        <taxon>Estrildidae</taxon>
        <taxon>Estrildinae</taxon>
        <taxon>Lonchura</taxon>
    </lineage>
</organism>
<dbReference type="InterPro" id="IPR048259">
    <property type="entry name" value="Cytochrome_b_N_euk/bac"/>
</dbReference>
<dbReference type="GO" id="GO:0008121">
    <property type="term" value="F:quinol-cytochrome-c reductase activity"/>
    <property type="evidence" value="ECO:0007669"/>
    <property type="project" value="InterPro"/>
</dbReference>
<feature type="transmembrane region" description="Helical" evidence="19">
    <location>
        <begin position="141"/>
        <end position="159"/>
    </location>
</feature>
<dbReference type="GO" id="GO:0005743">
    <property type="term" value="C:mitochondrial inner membrane"/>
    <property type="evidence" value="ECO:0007669"/>
    <property type="project" value="UniProtKB-SubCell"/>
</dbReference>
<evidence type="ECO:0000313" key="26">
    <source>
        <dbReference type="EMBL" id="ATU87276.1"/>
    </source>
</evidence>
<evidence type="ECO:0000256" key="11">
    <source>
        <dbReference type="ARBA" id="ARBA00022989"/>
    </source>
</evidence>
<evidence type="ECO:0000256" key="5">
    <source>
        <dbReference type="ARBA" id="ARBA00022617"/>
    </source>
</evidence>
<dbReference type="EMBL" id="MF770430">
    <property type="protein sequence ID" value="ATU87289.1"/>
    <property type="molecule type" value="Genomic_DNA"/>
</dbReference>
<dbReference type="EMBL" id="MF770429">
    <property type="protein sequence ID" value="ATU87276.1"/>
    <property type="molecule type" value="Genomic_DNA"/>
</dbReference>
<comment type="similarity">
    <text evidence="16 19">Belongs to the cytochrome b family.</text>
</comment>
<keyword evidence="4 19" id="KW-0813">Transport</keyword>
<gene>
    <name evidence="26" type="primary">CYTB</name>
</gene>
<dbReference type="GO" id="GO:0045275">
    <property type="term" value="C:respiratory chain complex III"/>
    <property type="evidence" value="ECO:0007669"/>
    <property type="project" value="InterPro"/>
</dbReference>
<dbReference type="EMBL" id="MF770431">
    <property type="protein sequence ID" value="ATU87302.1"/>
    <property type="molecule type" value="Genomic_DNA"/>
</dbReference>
<evidence type="ECO:0000313" key="27">
    <source>
        <dbReference type="EMBL" id="ATU87289.1"/>
    </source>
</evidence>
<dbReference type="SUPFAM" id="SSF81648">
    <property type="entry name" value="a domain/subunit of cytochrome bc1 complex (Ubiquinol-cytochrome c reductase)"/>
    <property type="match status" value="1"/>
</dbReference>
<evidence type="ECO:0000256" key="1">
    <source>
        <dbReference type="ARBA" id="ARBA00002566"/>
    </source>
</evidence>
<evidence type="ECO:0000256" key="12">
    <source>
        <dbReference type="ARBA" id="ARBA00023004"/>
    </source>
</evidence>
<dbReference type="InterPro" id="IPR030689">
    <property type="entry name" value="Cytochrome_b"/>
</dbReference>
<dbReference type="EMBL" id="MF770428">
    <property type="protein sequence ID" value="ATU87263.1"/>
    <property type="molecule type" value="Genomic_DNA"/>
</dbReference>
<dbReference type="Gene3D" id="1.20.810.10">
    <property type="entry name" value="Cytochrome Bc1 Complex, Chain C"/>
    <property type="match status" value="1"/>
</dbReference>
<feature type="binding site" description="axial binding residue" evidence="18">
    <location>
        <position position="197"/>
    </location>
    <ligand>
        <name>heme b</name>
        <dbReference type="ChEBI" id="CHEBI:60344"/>
        <label>b566</label>
    </ligand>
    <ligandPart>
        <name>Fe</name>
        <dbReference type="ChEBI" id="CHEBI:18248"/>
    </ligandPart>
</feature>
<evidence type="ECO:0000256" key="3">
    <source>
        <dbReference type="ARBA" id="ARBA00013531"/>
    </source>
</evidence>
<accession>A0A343QVE4</accession>
<feature type="transmembrane region" description="Helical" evidence="19">
    <location>
        <begin position="31"/>
        <end position="57"/>
    </location>
</feature>
<dbReference type="EMBL" id="MF770422">
    <property type="protein sequence ID" value="ATU87185.1"/>
    <property type="molecule type" value="Genomic_DNA"/>
</dbReference>
<dbReference type="PROSITE" id="PS51003">
    <property type="entry name" value="CYTB_CTER"/>
    <property type="match status" value="1"/>
</dbReference>
<dbReference type="GO" id="GO:0046872">
    <property type="term" value="F:metal ion binding"/>
    <property type="evidence" value="ECO:0007669"/>
    <property type="project" value="UniProtKB-UniRule"/>
</dbReference>
<dbReference type="PIRSF" id="PIRSF038885">
    <property type="entry name" value="COB"/>
    <property type="match status" value="1"/>
</dbReference>
<evidence type="ECO:0000256" key="19">
    <source>
        <dbReference type="RuleBase" id="RU362117"/>
    </source>
</evidence>
<dbReference type="InterPro" id="IPR048260">
    <property type="entry name" value="Cytochrome_b_C_euk/bac"/>
</dbReference>
<evidence type="ECO:0000256" key="17">
    <source>
        <dbReference type="PIRSR" id="PIRSR038885-1"/>
    </source>
</evidence>
<dbReference type="FunFam" id="1.20.810.10:FF:000002">
    <property type="entry name" value="Cytochrome b"/>
    <property type="match status" value="1"/>
</dbReference>
<feature type="transmembrane region" description="Helical" evidence="19">
    <location>
        <begin position="179"/>
        <end position="201"/>
    </location>
</feature>
<keyword evidence="12 18" id="KW-0408">Iron</keyword>
<evidence type="ECO:0000256" key="4">
    <source>
        <dbReference type="ARBA" id="ARBA00022448"/>
    </source>
</evidence>
<dbReference type="GO" id="GO:0016491">
    <property type="term" value="F:oxidoreductase activity"/>
    <property type="evidence" value="ECO:0007669"/>
    <property type="project" value="UniProtKB-UniRule"/>
</dbReference>
<feature type="domain" description="Cytochrome b/b6 N-terminal region profile" evidence="20">
    <location>
        <begin position="1"/>
        <end position="210"/>
    </location>
</feature>
<evidence type="ECO:0000259" key="20">
    <source>
        <dbReference type="PROSITE" id="PS51002"/>
    </source>
</evidence>
<evidence type="ECO:0000256" key="7">
    <source>
        <dbReference type="ARBA" id="ARBA00022692"/>
    </source>
</evidence>
<proteinExistence type="inferred from homology"/>
<evidence type="ECO:0000256" key="10">
    <source>
        <dbReference type="ARBA" id="ARBA00022982"/>
    </source>
</evidence>
<feature type="transmembrane region" description="Helical" evidence="19">
    <location>
        <begin position="78"/>
        <end position="99"/>
    </location>
</feature>
<feature type="binding site" description="axial binding residue" evidence="18">
    <location>
        <position position="84"/>
    </location>
    <ligand>
        <name>heme b</name>
        <dbReference type="ChEBI" id="CHEBI:60344"/>
        <label>b562</label>
    </ligand>
    <ligandPart>
        <name>Fe</name>
        <dbReference type="ChEBI" id="CHEBI:18248"/>
    </ligandPart>
</feature>
<feature type="binding site" evidence="17">
    <location>
        <position position="202"/>
    </location>
    <ligand>
        <name>a ubiquinone</name>
        <dbReference type="ChEBI" id="CHEBI:16389"/>
    </ligand>
</feature>
<feature type="binding site" description="axial binding residue" evidence="18">
    <location>
        <position position="183"/>
    </location>
    <ligand>
        <name>heme b</name>
        <dbReference type="ChEBI" id="CHEBI:60344"/>
        <label>b562</label>
    </ligand>
    <ligandPart>
        <name>Fe</name>
        <dbReference type="ChEBI" id="CHEBI:18248"/>
    </ligandPart>
</feature>
<comment type="subcellular location">
    <subcellularLocation>
        <location evidence="2">Mitochondrion inner membrane</location>
        <topology evidence="2">Multi-pass membrane protein</topology>
    </subcellularLocation>
</comment>
<evidence type="ECO:0000256" key="18">
    <source>
        <dbReference type="PIRSR" id="PIRSR038885-2"/>
    </source>
</evidence>
<keyword evidence="9" id="KW-0999">Mitochondrion inner membrane</keyword>
<evidence type="ECO:0000313" key="28">
    <source>
        <dbReference type="EMBL" id="ATU87302.1"/>
    </source>
</evidence>
<dbReference type="Pfam" id="PF00032">
    <property type="entry name" value="Cytochrom_B_C"/>
    <property type="match status" value="1"/>
</dbReference>
<evidence type="ECO:0000256" key="14">
    <source>
        <dbReference type="ARBA" id="ARBA00023128"/>
    </source>
</evidence>
<dbReference type="EMBL" id="MF770427">
    <property type="protein sequence ID" value="ATU87250.1"/>
    <property type="molecule type" value="Genomic_DNA"/>
</dbReference>
<dbReference type="Pfam" id="PF00033">
    <property type="entry name" value="Cytochrome_B"/>
    <property type="match status" value="1"/>
</dbReference>
<comment type="cofactor">
    <cofactor evidence="19">
        <name>heme b</name>
        <dbReference type="ChEBI" id="CHEBI:60344"/>
    </cofactor>
    <text evidence="19">Binds 2 heme groups non-covalently.</text>
</comment>
<dbReference type="PANTHER" id="PTHR19271:SF16">
    <property type="entry name" value="CYTOCHROME B"/>
    <property type="match status" value="1"/>
</dbReference>
<dbReference type="SUPFAM" id="SSF81342">
    <property type="entry name" value="Transmembrane di-heme cytochromes"/>
    <property type="match status" value="1"/>
</dbReference>
<evidence type="ECO:0000256" key="8">
    <source>
        <dbReference type="ARBA" id="ARBA00022723"/>
    </source>
</evidence>
<comment type="function">
    <text evidence="1 19">Component of the ubiquinol-cytochrome c reductase complex (complex III or cytochrome b-c1 complex) that is part of the mitochondrial respiratory chain. The b-c1 complex mediates electron transfer from ubiquinol to cytochrome c. Contributes to the generation of a proton gradient across the mitochondrial membrane that is then used for ATP synthesis.</text>
</comment>
<feature type="transmembrane region" description="Helical" evidence="19">
    <location>
        <begin position="320"/>
        <end position="341"/>
    </location>
</feature>
<dbReference type="PANTHER" id="PTHR19271">
    <property type="entry name" value="CYTOCHROME B"/>
    <property type="match status" value="1"/>
</dbReference>
<dbReference type="InterPro" id="IPR036150">
    <property type="entry name" value="Cyt_b/b6_C_sf"/>
</dbReference>
<dbReference type="CDD" id="cd00290">
    <property type="entry name" value="cytochrome_b_C"/>
    <property type="match status" value="1"/>
</dbReference>
<feature type="binding site" description="axial binding residue" evidence="18">
    <location>
        <position position="98"/>
    </location>
    <ligand>
        <name>heme b</name>
        <dbReference type="ChEBI" id="CHEBI:60344"/>
        <label>b566</label>
    </ligand>
    <ligandPart>
        <name>Fe</name>
        <dbReference type="ChEBI" id="CHEBI:18248"/>
    </ligandPart>
</feature>
<dbReference type="CDD" id="cd00284">
    <property type="entry name" value="Cytochrome_b_N"/>
    <property type="match status" value="1"/>
</dbReference>
<dbReference type="GO" id="GO:0006122">
    <property type="term" value="P:mitochondrial electron transport, ubiquinol to cytochrome c"/>
    <property type="evidence" value="ECO:0007669"/>
    <property type="project" value="TreeGrafter"/>
</dbReference>
<dbReference type="InterPro" id="IPR005798">
    <property type="entry name" value="Cyt_b/b6_C"/>
</dbReference>
<feature type="domain" description="Cytochrome b/b6 C-terminal region profile" evidence="21">
    <location>
        <begin position="211"/>
        <end position="380"/>
    </location>
</feature>
<geneLocation type="mitochondrion" evidence="26"/>
<keyword evidence="15 19" id="KW-0472">Membrane</keyword>
<keyword evidence="7 19" id="KW-0812">Transmembrane</keyword>
<evidence type="ECO:0000313" key="25">
    <source>
        <dbReference type="EMBL" id="ATU87263.1"/>
    </source>
</evidence>
<dbReference type="InterPro" id="IPR016174">
    <property type="entry name" value="Di-haem_cyt_TM"/>
</dbReference>
<dbReference type="PROSITE" id="PS51002">
    <property type="entry name" value="CYTB_NTER"/>
    <property type="match status" value="1"/>
</dbReference>
<sequence>MAPNLRKNHELLKIINDALIDLPTPSNISTWWNFGSLLGICLITQIVTGLLLAMHYTADTSLAFASVAHMCRDVQFGWLIRNLHANGASFFFICIYLHIGRGIYYGSYLNKETWNIGVILLLTLMATAFVGYVLPWGQMSFWGATVITNLLSAIPYIGQTLVEWTWGGFSVDNPTLTRFFALHFLLPFVIAGLTLVHLTFLHETGSNNPLGIPSDCDKIPFHPYYTTKDILGFALMFFLLASLALFSPNLLGDPENFTPANPLVTPPHIKPEWYFLFAYAILRSIPNKLGGVLALLASILVLFLLPLLHTSKLRSMTFRPLSQILFWTLVANVLILTWVGSQPVEHPFIIIGQLASLSYFTIILILFPLTAILENKMLKL</sequence>
<evidence type="ECO:0000256" key="9">
    <source>
        <dbReference type="ARBA" id="ARBA00022792"/>
    </source>
</evidence>
<feature type="transmembrane region" description="Helical" evidence="19">
    <location>
        <begin position="230"/>
        <end position="251"/>
    </location>
</feature>
<reference evidence="26" key="1">
    <citation type="journal article" date="2017" name="Nat. Ecol. Evol.">
        <title>Mosaic genome evolution in a recent and rapid avian radiation.</title>
        <authorList>
            <person name="Stryjewski K.F."/>
            <person name="Sorenson M.D."/>
        </authorList>
    </citation>
    <scope>NUCLEOTIDE SEQUENCE</scope>
    <source>
        <strain evidence="22">KFS140</strain>
        <strain evidence="23">KFS141</strain>
        <strain evidence="24">KFS145</strain>
        <strain evidence="25">KFS146</strain>
        <strain evidence="26">KFS147</strain>
        <strain evidence="27">KFS148</strain>
        <strain evidence="28">KFS149</strain>
        <tissue evidence="26">Muscle</tissue>
    </source>
</reference>
<evidence type="ECO:0000313" key="24">
    <source>
        <dbReference type="EMBL" id="ATU87250.1"/>
    </source>
</evidence>
<keyword evidence="5 18" id="KW-0349">Heme</keyword>
<evidence type="ECO:0000313" key="23">
    <source>
        <dbReference type="EMBL" id="ATU87198.1"/>
    </source>
</evidence>
<name>A0A343QVE4_9PASE</name>
<evidence type="ECO:0000256" key="15">
    <source>
        <dbReference type="ARBA" id="ARBA00023136"/>
    </source>
</evidence>
<dbReference type="InterPro" id="IPR005797">
    <property type="entry name" value="Cyt_b/b6_N"/>
</dbReference>
<keyword evidence="11 19" id="KW-1133">Transmembrane helix</keyword>